<dbReference type="WBParaSite" id="JU765_v2.g11153.t1">
    <property type="protein sequence ID" value="JU765_v2.g11153.t1"/>
    <property type="gene ID" value="JU765_v2.g11153"/>
</dbReference>
<evidence type="ECO:0000313" key="2">
    <source>
        <dbReference type="WBParaSite" id="JU765_v2.g11153.t1"/>
    </source>
</evidence>
<organism evidence="1 2">
    <name type="scientific">Panagrolaimus sp. JU765</name>
    <dbReference type="NCBI Taxonomy" id="591449"/>
    <lineage>
        <taxon>Eukaryota</taxon>
        <taxon>Metazoa</taxon>
        <taxon>Ecdysozoa</taxon>
        <taxon>Nematoda</taxon>
        <taxon>Chromadorea</taxon>
        <taxon>Rhabditida</taxon>
        <taxon>Tylenchina</taxon>
        <taxon>Panagrolaimomorpha</taxon>
        <taxon>Panagrolaimoidea</taxon>
        <taxon>Panagrolaimidae</taxon>
        <taxon>Panagrolaimus</taxon>
    </lineage>
</organism>
<accession>A0AC34PY62</accession>
<reference evidence="2" key="1">
    <citation type="submission" date="2022-11" db="UniProtKB">
        <authorList>
            <consortium name="WormBaseParasite"/>
        </authorList>
    </citation>
    <scope>IDENTIFICATION</scope>
</reference>
<protein>
    <submittedName>
        <fullName evidence="2">BTB domain-containing protein</fullName>
    </submittedName>
</protein>
<dbReference type="Proteomes" id="UP000887576">
    <property type="component" value="Unplaced"/>
</dbReference>
<evidence type="ECO:0000313" key="1">
    <source>
        <dbReference type="Proteomes" id="UP000887576"/>
    </source>
</evidence>
<name>A0AC34PY62_9BILA</name>
<proteinExistence type="predicted"/>
<sequence>MVLEIVQKSHFIVPSDSIDDDKEFESRRKQIPVFNGYFYHFYCQEKNENILIYLFMNCETPVTVSCTFTVNSITQNFVHTFKQLEGHGFSQFGTKSELFVNGVMTVDVKLKIKFISENVEVVDEPPHTVALLDDEKFKDFTINAEDTEIKVHKCVLTMASPVFAAMFESHTKEFKEGRVEIEDFDFETIKAGVKLMYTRKNPDELSLNSLLNLYKFADKYDLFDMEKVLEILTEKLCLETIPEITKFSKVNSMDELYEKCVDFYAKDFEENSRIMDNFEQLDPQFLKDAIRMRYQPL</sequence>